<feature type="active site" description="Acyl-thioester intermediate" evidence="2">
    <location>
        <position position="254"/>
    </location>
</feature>
<dbReference type="Proteomes" id="UP000021369">
    <property type="component" value="Unassembled WGS sequence"/>
</dbReference>
<dbReference type="SUPFAM" id="SSF63817">
    <property type="entry name" value="Sortase"/>
    <property type="match status" value="1"/>
</dbReference>
<dbReference type="Pfam" id="PF04203">
    <property type="entry name" value="Sortase"/>
    <property type="match status" value="1"/>
</dbReference>
<proteinExistence type="predicted"/>
<dbReference type="NCBIfam" id="TIGR01076">
    <property type="entry name" value="sortase_fam"/>
    <property type="match status" value="1"/>
</dbReference>
<dbReference type="InterPro" id="IPR042002">
    <property type="entry name" value="Sortase_C"/>
</dbReference>
<evidence type="ECO:0000313" key="4">
    <source>
        <dbReference type="Proteomes" id="UP000021369"/>
    </source>
</evidence>
<sequence>MTKKKKKKKHLTTILLLLLFLIGLGLFLYPFISKIIISKQVEENIQEYKDDLTRIIQEAEENGDVDFGDDVPRDENGDPAPYEKVRYDKEAEENQPYLNDLYQYMRRRNKELYESGQSQLNSPSAYKYPEFDLTDYGIKTESIGLLMIDKLDLKLPLFLGANDANLTAGCGHLTYTSYPIGDVNTNCVIAVHRGLGGSDFLRHVEKLETGDIIKLQNYWYTMEYRVVSTKIVDPDAVDSILIQPGKDILTLYTCHPYGINSQRYLVYCERVTS</sequence>
<protein>
    <submittedName>
        <fullName evidence="3">Sortase</fullName>
    </submittedName>
</protein>
<dbReference type="InterPro" id="IPR023365">
    <property type="entry name" value="Sortase_dom-sf"/>
</dbReference>
<evidence type="ECO:0000313" key="3">
    <source>
        <dbReference type="EMBL" id="EXM39441.1"/>
    </source>
</evidence>
<dbReference type="Gene3D" id="2.40.260.10">
    <property type="entry name" value="Sortase"/>
    <property type="match status" value="1"/>
</dbReference>
<dbReference type="AlphaFoldDB" id="A0A011VVZ3"/>
<keyword evidence="1" id="KW-0378">Hydrolase</keyword>
<comment type="caution">
    <text evidence="3">The sequence shown here is derived from an EMBL/GenBank/DDBJ whole genome shotgun (WGS) entry which is preliminary data.</text>
</comment>
<keyword evidence="4" id="KW-1185">Reference proteome</keyword>
<dbReference type="EMBL" id="JEOB01000002">
    <property type="protein sequence ID" value="EXM39441.1"/>
    <property type="molecule type" value="Genomic_DNA"/>
</dbReference>
<evidence type="ECO:0000256" key="1">
    <source>
        <dbReference type="ARBA" id="ARBA00022801"/>
    </source>
</evidence>
<reference evidence="3 4" key="1">
    <citation type="submission" date="2013-06" db="EMBL/GenBank/DDBJ databases">
        <title>Rumen cellulosomics: divergent fiber-degrading strategies revealed by comparative genome-wide analysis of six Ruminococcal strains.</title>
        <authorList>
            <person name="Dassa B."/>
            <person name="Borovok I."/>
            <person name="Lamed R."/>
            <person name="Flint H."/>
            <person name="Yeoman C.J."/>
            <person name="White B."/>
            <person name="Bayer E.A."/>
        </authorList>
    </citation>
    <scope>NUCLEOTIDE SEQUENCE [LARGE SCALE GENOMIC DNA]</scope>
    <source>
        <strain evidence="3 4">SY3</strain>
    </source>
</reference>
<gene>
    <name evidence="3" type="ORF">RASY3_05905</name>
</gene>
<dbReference type="CDD" id="cd05827">
    <property type="entry name" value="Sortase_C"/>
    <property type="match status" value="1"/>
</dbReference>
<dbReference type="GO" id="GO:0016787">
    <property type="term" value="F:hydrolase activity"/>
    <property type="evidence" value="ECO:0007669"/>
    <property type="project" value="UniProtKB-KW"/>
</dbReference>
<dbReference type="RefSeq" id="WP_051506349.1">
    <property type="nucleotide sequence ID" value="NZ_JEOB01000002.1"/>
</dbReference>
<evidence type="ECO:0000256" key="2">
    <source>
        <dbReference type="PIRSR" id="PIRSR605754-1"/>
    </source>
</evidence>
<accession>A0A011VVZ3</accession>
<dbReference type="OrthoDB" id="1648028at2"/>
<organism evidence="3 4">
    <name type="scientific">Ruminococcus albus SY3</name>
    <dbReference type="NCBI Taxonomy" id="1341156"/>
    <lineage>
        <taxon>Bacteria</taxon>
        <taxon>Bacillati</taxon>
        <taxon>Bacillota</taxon>
        <taxon>Clostridia</taxon>
        <taxon>Eubacteriales</taxon>
        <taxon>Oscillospiraceae</taxon>
        <taxon>Ruminococcus</taxon>
    </lineage>
</organism>
<feature type="active site" description="Proton donor/acceptor" evidence="2">
    <location>
        <position position="192"/>
    </location>
</feature>
<dbReference type="InterPro" id="IPR005754">
    <property type="entry name" value="Sortase"/>
</dbReference>
<name>A0A011VVZ3_RUMAL</name>
<dbReference type="PATRIC" id="fig|1341156.4.peg.1597"/>